<keyword evidence="4 14" id="KW-0812">Transmembrane</keyword>
<dbReference type="KEGG" id="sind:105173801"/>
<evidence type="ECO:0000256" key="11">
    <source>
        <dbReference type="ARBA" id="ARBA00024209"/>
    </source>
</evidence>
<dbReference type="RefSeq" id="XP_011093982.1">
    <property type="nucleotide sequence ID" value="XM_011095680.2"/>
</dbReference>
<evidence type="ECO:0000256" key="9">
    <source>
        <dbReference type="ARBA" id="ARBA00022989"/>
    </source>
</evidence>
<keyword evidence="10 14" id="KW-0472">Membrane</keyword>
<keyword evidence="8" id="KW-0862">Zinc</keyword>
<dbReference type="GO" id="GO:0016020">
    <property type="term" value="C:membrane"/>
    <property type="evidence" value="ECO:0007669"/>
    <property type="project" value="UniProtKB-SubCell"/>
</dbReference>
<sequence>MSTSFPQLPPTTVSTAPSALLTQLPPPYVDPSSPYASSGSSSSIIIVVIIIGSVVIVSASIYLILRFLSKRFRRNFTAADDVVMLQDASFNRNWNQQHCHVAFNGLLDSLPFFTFQSVTGNLAGGDCAVCLSKFEPHDELRLLPLCCHAFHTACIDTWIVSNQTCPLCRSPVLPSGSDVLDKILSGGNRCSSNDSFRNENGNGESYRIEIGSISRRGGGSEEAAAEAGQRSYSVGSFEYIVDDNEYEVSIAGCQTQGRGFPDSTQNDKDSSVRTPVPEPGEDILAAEVSGGRNWLREYVDRLAPVSFSSRAMSFRSSGRFFSGNSSRRGDAAVVPRDLEANRVGEEISELFRWLSGT</sequence>
<keyword evidence="7" id="KW-0833">Ubl conjugation pathway</keyword>
<keyword evidence="9 14" id="KW-1133">Transmembrane helix</keyword>
<dbReference type="FunCoup" id="A0A6I9U4I5">
    <property type="interactions" value="1"/>
</dbReference>
<dbReference type="SMART" id="SM00184">
    <property type="entry name" value="RING"/>
    <property type="match status" value="1"/>
</dbReference>
<evidence type="ECO:0000256" key="2">
    <source>
        <dbReference type="ARBA" id="ARBA00004906"/>
    </source>
</evidence>
<dbReference type="GO" id="GO:0008270">
    <property type="term" value="F:zinc ion binding"/>
    <property type="evidence" value="ECO:0007669"/>
    <property type="project" value="UniProtKB-KW"/>
</dbReference>
<evidence type="ECO:0000256" key="7">
    <source>
        <dbReference type="ARBA" id="ARBA00022786"/>
    </source>
</evidence>
<dbReference type="PANTHER" id="PTHR45768">
    <property type="entry name" value="E3 UBIQUITIN-PROTEIN LIGASE RNF13-LIKE"/>
    <property type="match status" value="1"/>
</dbReference>
<evidence type="ECO:0000256" key="5">
    <source>
        <dbReference type="ARBA" id="ARBA00022723"/>
    </source>
</evidence>
<dbReference type="GeneID" id="105173801"/>
<feature type="transmembrane region" description="Helical" evidence="14">
    <location>
        <begin position="44"/>
        <end position="65"/>
    </location>
</feature>
<evidence type="ECO:0000256" key="8">
    <source>
        <dbReference type="ARBA" id="ARBA00022833"/>
    </source>
</evidence>
<gene>
    <name evidence="17" type="primary">LOC105173801</name>
</gene>
<evidence type="ECO:0000313" key="17">
    <source>
        <dbReference type="RefSeq" id="XP_011093982.1"/>
    </source>
</evidence>
<evidence type="ECO:0000256" key="14">
    <source>
        <dbReference type="SAM" id="Phobius"/>
    </source>
</evidence>
<evidence type="ECO:0000256" key="10">
    <source>
        <dbReference type="ARBA" id="ARBA00023136"/>
    </source>
</evidence>
<evidence type="ECO:0000259" key="15">
    <source>
        <dbReference type="PROSITE" id="PS50089"/>
    </source>
</evidence>
<dbReference type="Gene3D" id="3.30.40.10">
    <property type="entry name" value="Zinc/RING finger domain, C3HC4 (zinc finger)"/>
    <property type="match status" value="1"/>
</dbReference>
<organism evidence="16 17">
    <name type="scientific">Sesamum indicum</name>
    <name type="common">Oriental sesame</name>
    <name type="synonym">Sesamum orientale</name>
    <dbReference type="NCBI Taxonomy" id="4182"/>
    <lineage>
        <taxon>Eukaryota</taxon>
        <taxon>Viridiplantae</taxon>
        <taxon>Streptophyta</taxon>
        <taxon>Embryophyta</taxon>
        <taxon>Tracheophyta</taxon>
        <taxon>Spermatophyta</taxon>
        <taxon>Magnoliopsida</taxon>
        <taxon>eudicotyledons</taxon>
        <taxon>Gunneridae</taxon>
        <taxon>Pentapetalae</taxon>
        <taxon>asterids</taxon>
        <taxon>lamiids</taxon>
        <taxon>Lamiales</taxon>
        <taxon>Pedaliaceae</taxon>
        <taxon>Sesamum</taxon>
    </lineage>
</organism>
<dbReference type="SUPFAM" id="SSF57850">
    <property type="entry name" value="RING/U-box"/>
    <property type="match status" value="1"/>
</dbReference>
<proteinExistence type="inferred from homology"/>
<keyword evidence="16" id="KW-1185">Reference proteome</keyword>
<dbReference type="CDD" id="cd16461">
    <property type="entry name" value="RING-H2_EL5-like"/>
    <property type="match status" value="1"/>
</dbReference>
<dbReference type="OrthoDB" id="8062037at2759"/>
<dbReference type="AlphaFoldDB" id="A0A6I9U4I5"/>
<accession>A0A6I9U4I5</accession>
<protein>
    <submittedName>
        <fullName evidence="17">E3 ubiquitin-protein ligase ATL4-like</fullName>
    </submittedName>
</protein>
<evidence type="ECO:0000256" key="4">
    <source>
        <dbReference type="ARBA" id="ARBA00022692"/>
    </source>
</evidence>
<dbReference type="InterPro" id="IPR001841">
    <property type="entry name" value="Znf_RING"/>
</dbReference>
<feature type="region of interest" description="Disordered" evidence="13">
    <location>
        <begin position="256"/>
        <end position="278"/>
    </location>
</feature>
<dbReference type="Gramene" id="SIN_1024942.t">
    <property type="protein sequence ID" value="SIN_1024942.t.cds1"/>
    <property type="gene ID" value="SIN_1024942"/>
</dbReference>
<dbReference type="PROSITE" id="PS50089">
    <property type="entry name" value="ZF_RING_2"/>
    <property type="match status" value="1"/>
</dbReference>
<dbReference type="GO" id="GO:0016567">
    <property type="term" value="P:protein ubiquitination"/>
    <property type="evidence" value="ECO:0007669"/>
    <property type="project" value="TreeGrafter"/>
</dbReference>
<reference evidence="17" key="1">
    <citation type="submission" date="2025-08" db="UniProtKB">
        <authorList>
            <consortium name="RefSeq"/>
        </authorList>
    </citation>
    <scope>IDENTIFICATION</scope>
</reference>
<evidence type="ECO:0000256" key="3">
    <source>
        <dbReference type="ARBA" id="ARBA00022679"/>
    </source>
</evidence>
<comment type="similarity">
    <text evidence="11">Belongs to the RING-type zinc finger family. ATL subfamily.</text>
</comment>
<evidence type="ECO:0000256" key="13">
    <source>
        <dbReference type="SAM" id="MobiDB-lite"/>
    </source>
</evidence>
<dbReference type="Proteomes" id="UP000504604">
    <property type="component" value="Linkage group LG11"/>
</dbReference>
<name>A0A6I9U4I5_SESIN</name>
<dbReference type="PANTHER" id="PTHR45768:SF16">
    <property type="entry name" value="E3 UBIQUITIN-PROTEIN LIGASE ATL4"/>
    <property type="match status" value="1"/>
</dbReference>
<evidence type="ECO:0000256" key="6">
    <source>
        <dbReference type="ARBA" id="ARBA00022771"/>
    </source>
</evidence>
<evidence type="ECO:0000256" key="12">
    <source>
        <dbReference type="PROSITE-ProRule" id="PRU00175"/>
    </source>
</evidence>
<evidence type="ECO:0000313" key="16">
    <source>
        <dbReference type="Proteomes" id="UP000504604"/>
    </source>
</evidence>
<comment type="subcellular location">
    <subcellularLocation>
        <location evidence="1">Membrane</location>
        <topology evidence="1">Single-pass membrane protein</topology>
    </subcellularLocation>
</comment>
<dbReference type="InterPro" id="IPR013083">
    <property type="entry name" value="Znf_RING/FYVE/PHD"/>
</dbReference>
<dbReference type="InParanoid" id="A0A6I9U4I5"/>
<dbReference type="Pfam" id="PF13639">
    <property type="entry name" value="zf-RING_2"/>
    <property type="match status" value="1"/>
</dbReference>
<keyword evidence="6 12" id="KW-0863">Zinc-finger</keyword>
<feature type="domain" description="RING-type" evidence="15">
    <location>
        <begin position="127"/>
        <end position="169"/>
    </location>
</feature>
<comment type="pathway">
    <text evidence="2">Protein modification; protein ubiquitination.</text>
</comment>
<keyword evidence="3" id="KW-0808">Transferase</keyword>
<dbReference type="GO" id="GO:0016740">
    <property type="term" value="F:transferase activity"/>
    <property type="evidence" value="ECO:0007669"/>
    <property type="project" value="UniProtKB-KW"/>
</dbReference>
<keyword evidence="5" id="KW-0479">Metal-binding</keyword>
<evidence type="ECO:0000256" key="1">
    <source>
        <dbReference type="ARBA" id="ARBA00004167"/>
    </source>
</evidence>